<dbReference type="AlphaFoldDB" id="A0A916QPH5"/>
<dbReference type="RefSeq" id="WP_157885650.1">
    <property type="nucleotide sequence ID" value="NZ_BMIY01000015.1"/>
</dbReference>
<reference evidence="1" key="1">
    <citation type="journal article" date="2014" name="Int. J. Syst. Evol. Microbiol.">
        <title>Complete genome sequence of Corynebacterium casei LMG S-19264T (=DSM 44701T), isolated from a smear-ripened cheese.</title>
        <authorList>
            <consortium name="US DOE Joint Genome Institute (JGI-PGF)"/>
            <person name="Walter F."/>
            <person name="Albersmeier A."/>
            <person name="Kalinowski J."/>
            <person name="Ruckert C."/>
        </authorList>
    </citation>
    <scope>NUCLEOTIDE SEQUENCE</scope>
    <source>
        <strain evidence="1">CGMCC 1.15425</strain>
    </source>
</reference>
<name>A0A916QPH5_9GAMM</name>
<dbReference type="EMBL" id="BMIY01000015">
    <property type="protein sequence ID" value="GFZ83924.1"/>
    <property type="molecule type" value="Genomic_DNA"/>
</dbReference>
<accession>A0A916QPH5</accession>
<gene>
    <name evidence="1" type="ORF">GCM10011403_29400</name>
</gene>
<proteinExistence type="predicted"/>
<evidence type="ECO:0000313" key="2">
    <source>
        <dbReference type="Proteomes" id="UP000627715"/>
    </source>
</evidence>
<evidence type="ECO:0000313" key="1">
    <source>
        <dbReference type="EMBL" id="GFZ83924.1"/>
    </source>
</evidence>
<comment type="caution">
    <text evidence="1">The sequence shown here is derived from an EMBL/GenBank/DDBJ whole genome shotgun (WGS) entry which is preliminary data.</text>
</comment>
<reference evidence="1" key="2">
    <citation type="submission" date="2020-09" db="EMBL/GenBank/DDBJ databases">
        <authorList>
            <person name="Sun Q."/>
            <person name="Zhou Y."/>
        </authorList>
    </citation>
    <scope>NUCLEOTIDE SEQUENCE</scope>
    <source>
        <strain evidence="1">CGMCC 1.15425</strain>
    </source>
</reference>
<organism evidence="1 2">
    <name type="scientific">Pseudohongiella nitratireducens</name>
    <dbReference type="NCBI Taxonomy" id="1768907"/>
    <lineage>
        <taxon>Bacteria</taxon>
        <taxon>Pseudomonadati</taxon>
        <taxon>Pseudomonadota</taxon>
        <taxon>Gammaproteobacteria</taxon>
        <taxon>Pseudomonadales</taxon>
        <taxon>Pseudohongiellaceae</taxon>
        <taxon>Pseudohongiella</taxon>
    </lineage>
</organism>
<protein>
    <submittedName>
        <fullName evidence="1">Uncharacterized protein</fullName>
    </submittedName>
</protein>
<sequence>MPVLPYAIAFLAAGAGVKFIGDGLSDTADGVTKVALVAGVGFGGYWLAKKNGVIK</sequence>
<keyword evidence="2" id="KW-1185">Reference proteome</keyword>
<dbReference type="Proteomes" id="UP000627715">
    <property type="component" value="Unassembled WGS sequence"/>
</dbReference>